<organism evidence="2 3">
    <name type="scientific">Hypholoma sublateritium (strain FD-334 SS-4)</name>
    <dbReference type="NCBI Taxonomy" id="945553"/>
    <lineage>
        <taxon>Eukaryota</taxon>
        <taxon>Fungi</taxon>
        <taxon>Dikarya</taxon>
        <taxon>Basidiomycota</taxon>
        <taxon>Agaricomycotina</taxon>
        <taxon>Agaricomycetes</taxon>
        <taxon>Agaricomycetidae</taxon>
        <taxon>Agaricales</taxon>
        <taxon>Agaricineae</taxon>
        <taxon>Strophariaceae</taxon>
        <taxon>Hypholoma</taxon>
    </lineage>
</organism>
<feature type="region of interest" description="Disordered" evidence="1">
    <location>
        <begin position="1"/>
        <end position="162"/>
    </location>
</feature>
<evidence type="ECO:0000313" key="3">
    <source>
        <dbReference type="Proteomes" id="UP000054270"/>
    </source>
</evidence>
<protein>
    <submittedName>
        <fullName evidence="2">Uncharacterized protein</fullName>
    </submittedName>
</protein>
<evidence type="ECO:0000313" key="2">
    <source>
        <dbReference type="EMBL" id="KJA25362.1"/>
    </source>
</evidence>
<keyword evidence="3" id="KW-1185">Reference proteome</keyword>
<feature type="region of interest" description="Disordered" evidence="1">
    <location>
        <begin position="178"/>
        <end position="203"/>
    </location>
</feature>
<dbReference type="OrthoDB" id="2992477at2759"/>
<feature type="compositionally biased region" description="Basic residues" evidence="1">
    <location>
        <begin position="1"/>
        <end position="13"/>
    </location>
</feature>
<proteinExistence type="predicted"/>
<reference evidence="3" key="1">
    <citation type="submission" date="2014-04" db="EMBL/GenBank/DDBJ databases">
        <title>Evolutionary Origins and Diversification of the Mycorrhizal Mutualists.</title>
        <authorList>
            <consortium name="DOE Joint Genome Institute"/>
            <consortium name="Mycorrhizal Genomics Consortium"/>
            <person name="Kohler A."/>
            <person name="Kuo A."/>
            <person name="Nagy L.G."/>
            <person name="Floudas D."/>
            <person name="Copeland A."/>
            <person name="Barry K.W."/>
            <person name="Cichocki N."/>
            <person name="Veneault-Fourrey C."/>
            <person name="LaButti K."/>
            <person name="Lindquist E.A."/>
            <person name="Lipzen A."/>
            <person name="Lundell T."/>
            <person name="Morin E."/>
            <person name="Murat C."/>
            <person name="Riley R."/>
            <person name="Ohm R."/>
            <person name="Sun H."/>
            <person name="Tunlid A."/>
            <person name="Henrissat B."/>
            <person name="Grigoriev I.V."/>
            <person name="Hibbett D.S."/>
            <person name="Martin F."/>
        </authorList>
    </citation>
    <scope>NUCLEOTIDE SEQUENCE [LARGE SCALE GENOMIC DNA]</scope>
    <source>
        <strain evidence="3">FD-334 SS-4</strain>
    </source>
</reference>
<feature type="compositionally biased region" description="Basic and acidic residues" evidence="1">
    <location>
        <begin position="178"/>
        <end position="195"/>
    </location>
</feature>
<dbReference type="EMBL" id="KN817532">
    <property type="protein sequence ID" value="KJA25362.1"/>
    <property type="molecule type" value="Genomic_DNA"/>
</dbReference>
<feature type="compositionally biased region" description="Basic and acidic residues" evidence="1">
    <location>
        <begin position="51"/>
        <end position="60"/>
    </location>
</feature>
<name>A0A0D2LD91_HYPSF</name>
<sequence>MPPKGRPPKKKKNISGLRNQRPPSSLLLELESKEALHGALPDPDQDIGENQEIKDTSSREQEDDDYPDDASGFTELAKQPVTLSFNDDGEPTARVDDADWIPPHKQQKPKRERPKTYAKGPAVMSKSNRTKSRYTKDFRNQTRIDGFMARRPSGSSQIPEGIYQVPYRSLTLQESVELEKETHMETDGKFPDSDTKATTTAPT</sequence>
<dbReference type="AlphaFoldDB" id="A0A0D2LD91"/>
<dbReference type="Proteomes" id="UP000054270">
    <property type="component" value="Unassembled WGS sequence"/>
</dbReference>
<accession>A0A0D2LD91</accession>
<evidence type="ECO:0000256" key="1">
    <source>
        <dbReference type="SAM" id="MobiDB-lite"/>
    </source>
</evidence>
<gene>
    <name evidence="2" type="ORF">HYPSUDRAFT_37873</name>
</gene>